<name>A0AAV7P6G9_PLEWA</name>
<reference evidence="2" key="1">
    <citation type="journal article" date="2022" name="bioRxiv">
        <title>Sequencing and chromosome-scale assembly of the giantPleurodeles waltlgenome.</title>
        <authorList>
            <person name="Brown T."/>
            <person name="Elewa A."/>
            <person name="Iarovenko S."/>
            <person name="Subramanian E."/>
            <person name="Araus A.J."/>
            <person name="Petzold A."/>
            <person name="Susuki M."/>
            <person name="Suzuki K.-i.T."/>
            <person name="Hayashi T."/>
            <person name="Toyoda A."/>
            <person name="Oliveira C."/>
            <person name="Osipova E."/>
            <person name="Leigh N.D."/>
            <person name="Simon A."/>
            <person name="Yun M.H."/>
        </authorList>
    </citation>
    <scope>NUCLEOTIDE SEQUENCE</scope>
    <source>
        <strain evidence="2">20211129_DDA</strain>
        <tissue evidence="2">Liver</tissue>
    </source>
</reference>
<accession>A0AAV7P6G9</accession>
<feature type="compositionally biased region" description="Basic and acidic residues" evidence="1">
    <location>
        <begin position="16"/>
        <end position="75"/>
    </location>
</feature>
<evidence type="ECO:0000313" key="2">
    <source>
        <dbReference type="EMBL" id="KAJ1122770.1"/>
    </source>
</evidence>
<evidence type="ECO:0000313" key="3">
    <source>
        <dbReference type="Proteomes" id="UP001066276"/>
    </source>
</evidence>
<protein>
    <submittedName>
        <fullName evidence="2">Uncharacterized protein</fullName>
    </submittedName>
</protein>
<proteinExistence type="predicted"/>
<dbReference type="Proteomes" id="UP001066276">
    <property type="component" value="Chromosome 7"/>
</dbReference>
<sequence>MYGCPMGTQERITSAHIEEHADVSGEIKQTTEQEVWRCRSPGDAEEVDRPKKDTEEEASQKPNKDPVEEEARSRG</sequence>
<evidence type="ECO:0000256" key="1">
    <source>
        <dbReference type="SAM" id="MobiDB-lite"/>
    </source>
</evidence>
<dbReference type="EMBL" id="JANPWB010000011">
    <property type="protein sequence ID" value="KAJ1122770.1"/>
    <property type="molecule type" value="Genomic_DNA"/>
</dbReference>
<keyword evidence="3" id="KW-1185">Reference proteome</keyword>
<comment type="caution">
    <text evidence="2">The sequence shown here is derived from an EMBL/GenBank/DDBJ whole genome shotgun (WGS) entry which is preliminary data.</text>
</comment>
<feature type="region of interest" description="Disordered" evidence="1">
    <location>
        <begin position="1"/>
        <end position="75"/>
    </location>
</feature>
<gene>
    <name evidence="2" type="ORF">NDU88_001254</name>
</gene>
<organism evidence="2 3">
    <name type="scientific">Pleurodeles waltl</name>
    <name type="common">Iberian ribbed newt</name>
    <dbReference type="NCBI Taxonomy" id="8319"/>
    <lineage>
        <taxon>Eukaryota</taxon>
        <taxon>Metazoa</taxon>
        <taxon>Chordata</taxon>
        <taxon>Craniata</taxon>
        <taxon>Vertebrata</taxon>
        <taxon>Euteleostomi</taxon>
        <taxon>Amphibia</taxon>
        <taxon>Batrachia</taxon>
        <taxon>Caudata</taxon>
        <taxon>Salamandroidea</taxon>
        <taxon>Salamandridae</taxon>
        <taxon>Pleurodelinae</taxon>
        <taxon>Pleurodeles</taxon>
    </lineage>
</organism>
<dbReference type="AlphaFoldDB" id="A0AAV7P6G9"/>